<dbReference type="eggNOG" id="KOG1303">
    <property type="taxonomic scope" value="Eukaryota"/>
</dbReference>
<proteinExistence type="predicted"/>
<dbReference type="Proteomes" id="UP000032141">
    <property type="component" value="Unassembled WGS sequence"/>
</dbReference>
<accession>A0A0D2ZWH1</accession>
<organism evidence="3 4">
    <name type="scientific">Brassica oleracea var. oleracea</name>
    <dbReference type="NCBI Taxonomy" id="109376"/>
    <lineage>
        <taxon>Eukaryota</taxon>
        <taxon>Viridiplantae</taxon>
        <taxon>Streptophyta</taxon>
        <taxon>Embryophyta</taxon>
        <taxon>Tracheophyta</taxon>
        <taxon>Spermatophyta</taxon>
        <taxon>Magnoliopsida</taxon>
        <taxon>eudicotyledons</taxon>
        <taxon>Gunneridae</taxon>
        <taxon>Pentapetalae</taxon>
        <taxon>rosids</taxon>
        <taxon>malvids</taxon>
        <taxon>Brassicales</taxon>
        <taxon>Brassicaceae</taxon>
        <taxon>Brassiceae</taxon>
        <taxon>Brassica</taxon>
    </lineage>
</organism>
<name>A0A0D2ZWH1_BRAOL</name>
<dbReference type="RefSeq" id="XP_013615484.1">
    <property type="nucleotide sequence ID" value="XM_013760030.1"/>
</dbReference>
<dbReference type="PANTHER" id="PTHR48017">
    <property type="entry name" value="OS05G0424000 PROTEIN-RELATED"/>
    <property type="match status" value="1"/>
</dbReference>
<evidence type="ECO:0000256" key="2">
    <source>
        <dbReference type="SAM" id="Phobius"/>
    </source>
</evidence>
<reference evidence="3" key="1">
    <citation type="journal article" date="2014" name="Genome Biol.">
        <title>Transcriptome and methylome profiling reveals relics of genome dominance in the mesopolyploid Brassica oleracea.</title>
        <authorList>
            <person name="Parkin I.A."/>
            <person name="Koh C."/>
            <person name="Tang H."/>
            <person name="Robinson S.J."/>
            <person name="Kagale S."/>
            <person name="Clarke W.E."/>
            <person name="Town C.D."/>
            <person name="Nixon J."/>
            <person name="Krishnakumar V."/>
            <person name="Bidwell S.L."/>
            <person name="Denoeud F."/>
            <person name="Belcram H."/>
            <person name="Links M.G."/>
            <person name="Just J."/>
            <person name="Clarke C."/>
            <person name="Bender T."/>
            <person name="Huebert T."/>
            <person name="Mason A.S."/>
            <person name="Pires J.C."/>
            <person name="Barker G."/>
            <person name="Moore J."/>
            <person name="Walley P.G."/>
            <person name="Manoli S."/>
            <person name="Batley J."/>
            <person name="Edwards D."/>
            <person name="Nelson M.N."/>
            <person name="Wang X."/>
            <person name="Paterson A.H."/>
            <person name="King G."/>
            <person name="Bancroft I."/>
            <person name="Chalhoub B."/>
            <person name="Sharpe A.G."/>
        </authorList>
    </citation>
    <scope>NUCLEOTIDE SEQUENCE [LARGE SCALE GENOMIC DNA]</scope>
    <source>
        <strain evidence="3">cv. TO1000</strain>
    </source>
</reference>
<evidence type="ECO:0000313" key="4">
    <source>
        <dbReference type="Proteomes" id="UP000032141"/>
    </source>
</evidence>
<dbReference type="KEGG" id="boe:106321790"/>
<dbReference type="Gramene" id="Bo03023s010.1">
    <property type="protein sequence ID" value="Bo03023s010.1"/>
    <property type="gene ID" value="Bo03023s010"/>
</dbReference>
<feature type="transmembrane region" description="Helical" evidence="2">
    <location>
        <begin position="121"/>
        <end position="144"/>
    </location>
</feature>
<protein>
    <recommendedName>
        <fullName evidence="5">Amino acid transporter transmembrane domain-containing protein</fullName>
    </recommendedName>
</protein>
<reference evidence="3" key="2">
    <citation type="submission" date="2015-06" db="UniProtKB">
        <authorList>
            <consortium name="EnsemblPlants"/>
        </authorList>
    </citation>
    <scope>IDENTIFICATION</scope>
</reference>
<dbReference type="AlphaFoldDB" id="A0A0D2ZWH1"/>
<feature type="transmembrane region" description="Helical" evidence="2">
    <location>
        <begin position="19"/>
        <end position="43"/>
    </location>
</feature>
<feature type="transmembrane region" description="Helical" evidence="2">
    <location>
        <begin position="64"/>
        <end position="82"/>
    </location>
</feature>
<evidence type="ECO:0000313" key="3">
    <source>
        <dbReference type="EnsemblPlants" id="Bo03023s010.1"/>
    </source>
</evidence>
<keyword evidence="4" id="KW-1185">Reference proteome</keyword>
<keyword evidence="2" id="KW-0812">Transmembrane</keyword>
<evidence type="ECO:0008006" key="5">
    <source>
        <dbReference type="Google" id="ProtNLM"/>
    </source>
</evidence>
<dbReference type="EnsemblPlants" id="Bo03023s010.1">
    <property type="protein sequence ID" value="Bo03023s010.1"/>
    <property type="gene ID" value="Bo03023s010"/>
</dbReference>
<keyword evidence="2" id="KW-1133">Transmembrane helix</keyword>
<feature type="transmembrane region" description="Helical" evidence="2">
    <location>
        <begin position="88"/>
        <end position="109"/>
    </location>
</feature>
<dbReference type="GeneID" id="106321790"/>
<dbReference type="STRING" id="109376.A0A0D2ZWH1"/>
<keyword evidence="2" id="KW-0472">Membrane</keyword>
<dbReference type="HOGENOM" id="CLU_031247_2_0_1"/>
<dbReference type="OrthoDB" id="40134at2759"/>
<sequence>IPATGGPIGNYLKLYEQHYSKQAVCFIHLTFIFYCLCSYPIYLMPLCDNLEMVYITKTQKPCSFFVRMMLLGSVGFFVAVGFSFLTYLAVLIGAVGLLVTSTYPCFMWVSIKKPQRKSLMWLLNVLVGSLGASLSVLLVVGSALRLADNGLHANFFKP</sequence>
<evidence type="ECO:0000256" key="1">
    <source>
        <dbReference type="ARBA" id="ARBA00022448"/>
    </source>
</evidence>
<dbReference type="OMA" id="WINIKEP"/>
<keyword evidence="1" id="KW-0813">Transport</keyword>